<feature type="region of interest" description="Disordered" evidence="1">
    <location>
        <begin position="514"/>
        <end position="537"/>
    </location>
</feature>
<dbReference type="PANTHER" id="PTHR45689:SF5">
    <property type="entry name" value="I[[H]] CHANNEL, ISOFORM E"/>
    <property type="match status" value="1"/>
</dbReference>
<feature type="region of interest" description="Disordered" evidence="1">
    <location>
        <begin position="1082"/>
        <end position="1101"/>
    </location>
</feature>
<dbReference type="Gene3D" id="1.10.287.70">
    <property type="match status" value="1"/>
</dbReference>
<dbReference type="GO" id="GO:0035725">
    <property type="term" value="P:sodium ion transmembrane transport"/>
    <property type="evidence" value="ECO:0007669"/>
    <property type="project" value="TreeGrafter"/>
</dbReference>
<feature type="compositionally biased region" description="Polar residues" evidence="1">
    <location>
        <begin position="315"/>
        <end position="349"/>
    </location>
</feature>
<dbReference type="SUPFAM" id="SSF81324">
    <property type="entry name" value="Voltage-gated potassium channels"/>
    <property type="match status" value="1"/>
</dbReference>
<keyword evidence="2" id="KW-0472">Membrane</keyword>
<dbReference type="Gene3D" id="2.60.120.10">
    <property type="entry name" value="Jelly Rolls"/>
    <property type="match status" value="1"/>
</dbReference>
<dbReference type="InterPro" id="IPR051413">
    <property type="entry name" value="K/Na_HCN_channel"/>
</dbReference>
<dbReference type="SMART" id="SM00100">
    <property type="entry name" value="cNMP"/>
    <property type="match status" value="1"/>
</dbReference>
<dbReference type="GO" id="GO:0098855">
    <property type="term" value="C:HCN channel complex"/>
    <property type="evidence" value="ECO:0007669"/>
    <property type="project" value="TreeGrafter"/>
</dbReference>
<name>A0A4V1IST5_9FUNG</name>
<evidence type="ECO:0000313" key="5">
    <source>
        <dbReference type="Proteomes" id="UP000269721"/>
    </source>
</evidence>
<dbReference type="InterPro" id="IPR018488">
    <property type="entry name" value="cNMP-bd_CS"/>
</dbReference>
<feature type="compositionally biased region" description="Polar residues" evidence="1">
    <location>
        <begin position="383"/>
        <end position="396"/>
    </location>
</feature>
<dbReference type="InterPro" id="IPR000595">
    <property type="entry name" value="cNMP-bd_dom"/>
</dbReference>
<feature type="region of interest" description="Disordered" evidence="1">
    <location>
        <begin position="315"/>
        <end position="355"/>
    </location>
</feature>
<dbReference type="SUPFAM" id="SSF51206">
    <property type="entry name" value="cAMP-binding domain-like"/>
    <property type="match status" value="1"/>
</dbReference>
<dbReference type="Pfam" id="PF00027">
    <property type="entry name" value="cNMP_binding"/>
    <property type="match status" value="1"/>
</dbReference>
<proteinExistence type="predicted"/>
<gene>
    <name evidence="4" type="ORF">BDK51DRAFT_30813</name>
</gene>
<sequence>MNQRILKAAFLKIRKIRIKWPSDLASLGFGPDDQRLFTVGQRVVDYGGQSPVYPARYLQKTKSFGLTTVQIARVGSYDCSIYFNRKSMDVRFIAGRPLMLAPLGTAPNLTVHPPPNSLTPSQLSDAVPSSTSNAPSNAPAGEHSENDPDSYAELVVYELKIRSLTIESDRLANELESLDLVVLEKRAALIGSYQKKHEAIGAAAQIRKRLKLSTAMESGESSSNLGKLRNGGTGSGEIPLEASCVSAKLQRRGADDNRVHQIPAGLQLDVSMQYFSDSNLRDSTGLSENGRKRGLISKTRTLIESLKSHQVSNIDRSGRQNLTRASASRKSTLTGTASRKSTFTGSASRKSSKKSNIVYPQASVMSLQREAAVQGINSRYGSQTFGPLNTSPSAESPANCRPMTKRHPADGGPLNLMSPTTLGLSSIPLSPTGLCADEVVTGNIAQLPVQRMVPSSQGEKSSDEYDADYLRSSQQIGSIGSIESRANSYWGQPFDLPLIWGSAQSGKRFKRSLALSSPFPRTSETSEGRPSTPSNLDGGLMPVVSTSVELPATPALENVRLSDEGDLPNHPHQVSVPLIQAGYCLTTWNLLITSEVAPPVPMSIGDEYGSATESLHSSLGKHVKISIAMPNFIQDSTETSESSFTTPPPPALSTNVAKPKWWADESSRVELDNRRISVIRALPSKAADTADNLSIFPLHPMSRLALIWNAVLMMIVGSSLLLMPLALGFTENRNLLPVMSAISASFYAIGIWLNFHIGYIQGDIIYMESRTIVQKYFLRGDFFLDLLLMGNDRSGWGRTVTRYLAIHTGLNSAFVSAISVFTYILLYWHWGACIRNFFDVIDDTVPPTSPFERYTTGFYSSASETLSAGFGADPPDSTYRRWFGVLNIIISATFEAVLVGNVSTFMIRLDWWVLTICFLTPTKVARRPNVTLLAYKGFSASLRSRIIEFYEFKYSGGKYFNEKAILRELSGPLRRLSLVLEERHFLDDDLIMQEGDEAEEMYFIWTGTCAVSIQGTVRLQLHAGAFFGEIALLFSGMRRTATITAVKPCILYSLSKQNLDAVLERFEDVAETVAEERLANFGKAAGTGGPPPPPQNPAPVHKVHVFTSAPIEEDEDDEDVWKSLE</sequence>
<evidence type="ECO:0000256" key="2">
    <source>
        <dbReference type="SAM" id="Phobius"/>
    </source>
</evidence>
<dbReference type="PROSITE" id="PS50042">
    <property type="entry name" value="CNMP_BINDING_3"/>
    <property type="match status" value="1"/>
</dbReference>
<dbReference type="AlphaFoldDB" id="A0A4V1IST5"/>
<feature type="region of interest" description="Disordered" evidence="1">
    <location>
        <begin position="111"/>
        <end position="148"/>
    </location>
</feature>
<dbReference type="Gene3D" id="1.10.287.630">
    <property type="entry name" value="Helix hairpin bin"/>
    <property type="match status" value="1"/>
</dbReference>
<dbReference type="Proteomes" id="UP000269721">
    <property type="component" value="Unassembled WGS sequence"/>
</dbReference>
<feature type="domain" description="Cyclic nucleotide-binding" evidence="3">
    <location>
        <begin position="973"/>
        <end position="1080"/>
    </location>
</feature>
<feature type="compositionally biased region" description="Polar residues" evidence="1">
    <location>
        <begin position="519"/>
        <end position="535"/>
    </location>
</feature>
<keyword evidence="2" id="KW-0812">Transmembrane</keyword>
<evidence type="ECO:0000313" key="4">
    <source>
        <dbReference type="EMBL" id="RKO94677.1"/>
    </source>
</evidence>
<dbReference type="OrthoDB" id="2152421at2759"/>
<keyword evidence="5" id="KW-1185">Reference proteome</keyword>
<feature type="transmembrane region" description="Helical" evidence="2">
    <location>
        <begin position="803"/>
        <end position="830"/>
    </location>
</feature>
<dbReference type="PROSITE" id="PS00889">
    <property type="entry name" value="CNMP_BINDING_2"/>
    <property type="match status" value="1"/>
</dbReference>
<organism evidence="4 5">
    <name type="scientific">Blyttiomyces helicus</name>
    <dbReference type="NCBI Taxonomy" id="388810"/>
    <lineage>
        <taxon>Eukaryota</taxon>
        <taxon>Fungi</taxon>
        <taxon>Fungi incertae sedis</taxon>
        <taxon>Chytridiomycota</taxon>
        <taxon>Chytridiomycota incertae sedis</taxon>
        <taxon>Chytridiomycetes</taxon>
        <taxon>Chytridiomycetes incertae sedis</taxon>
        <taxon>Blyttiomyces</taxon>
    </lineage>
</organism>
<dbReference type="PANTHER" id="PTHR45689">
    <property type="entry name" value="I[[H]] CHANNEL, ISOFORM E"/>
    <property type="match status" value="1"/>
</dbReference>
<protein>
    <recommendedName>
        <fullName evidence="3">Cyclic nucleotide-binding domain-containing protein</fullName>
    </recommendedName>
</protein>
<evidence type="ECO:0000259" key="3">
    <source>
        <dbReference type="PROSITE" id="PS50042"/>
    </source>
</evidence>
<dbReference type="GO" id="GO:0003254">
    <property type="term" value="P:regulation of membrane depolarization"/>
    <property type="evidence" value="ECO:0007669"/>
    <property type="project" value="TreeGrafter"/>
</dbReference>
<evidence type="ECO:0000256" key="1">
    <source>
        <dbReference type="SAM" id="MobiDB-lite"/>
    </source>
</evidence>
<feature type="transmembrane region" description="Helical" evidence="2">
    <location>
        <begin position="735"/>
        <end position="760"/>
    </location>
</feature>
<dbReference type="CDD" id="cd00038">
    <property type="entry name" value="CAP_ED"/>
    <property type="match status" value="1"/>
</dbReference>
<keyword evidence="2" id="KW-1133">Transmembrane helix</keyword>
<dbReference type="GO" id="GO:0005249">
    <property type="term" value="F:voltage-gated potassium channel activity"/>
    <property type="evidence" value="ECO:0007669"/>
    <property type="project" value="TreeGrafter"/>
</dbReference>
<reference evidence="5" key="1">
    <citation type="journal article" date="2018" name="Nat. Microbiol.">
        <title>Leveraging single-cell genomics to expand the fungal tree of life.</title>
        <authorList>
            <person name="Ahrendt S.R."/>
            <person name="Quandt C.A."/>
            <person name="Ciobanu D."/>
            <person name="Clum A."/>
            <person name="Salamov A."/>
            <person name="Andreopoulos B."/>
            <person name="Cheng J.F."/>
            <person name="Woyke T."/>
            <person name="Pelin A."/>
            <person name="Henrissat B."/>
            <person name="Reynolds N.K."/>
            <person name="Benny G.L."/>
            <person name="Smith M.E."/>
            <person name="James T.Y."/>
            <person name="Grigoriev I.V."/>
        </authorList>
    </citation>
    <scope>NUCLEOTIDE SEQUENCE [LARGE SCALE GENOMIC DNA]</scope>
</reference>
<feature type="compositionally biased region" description="Low complexity" evidence="1">
    <location>
        <begin position="126"/>
        <end position="140"/>
    </location>
</feature>
<dbReference type="InterPro" id="IPR018490">
    <property type="entry name" value="cNMP-bd_dom_sf"/>
</dbReference>
<feature type="region of interest" description="Disordered" evidence="1">
    <location>
        <begin position="383"/>
        <end position="412"/>
    </location>
</feature>
<dbReference type="InterPro" id="IPR014710">
    <property type="entry name" value="RmlC-like_jellyroll"/>
</dbReference>
<accession>A0A4V1IST5</accession>
<dbReference type="EMBL" id="KZ993839">
    <property type="protein sequence ID" value="RKO94677.1"/>
    <property type="molecule type" value="Genomic_DNA"/>
</dbReference>
<feature type="transmembrane region" description="Helical" evidence="2">
    <location>
        <begin position="706"/>
        <end position="729"/>
    </location>
</feature>